<keyword evidence="4 6" id="KW-0975">Bacterial flagellum</keyword>
<accession>A0ABV7LSP2</accession>
<reference evidence="9" key="1">
    <citation type="journal article" date="2019" name="Int. J. Syst. Evol. Microbiol.">
        <title>The Global Catalogue of Microorganisms (GCM) 10K type strain sequencing project: providing services to taxonomists for standard genome sequencing and annotation.</title>
        <authorList>
            <consortium name="The Broad Institute Genomics Platform"/>
            <consortium name="The Broad Institute Genome Sequencing Center for Infectious Disease"/>
            <person name="Wu L."/>
            <person name="Ma J."/>
        </authorList>
    </citation>
    <scope>NUCLEOTIDE SEQUENCE [LARGE SCALE GENOMIC DNA]</scope>
    <source>
        <strain evidence="9">CECT 7698</strain>
    </source>
</reference>
<evidence type="ECO:0000313" key="8">
    <source>
        <dbReference type="EMBL" id="MFC3285166.1"/>
    </source>
</evidence>
<evidence type="ECO:0000256" key="1">
    <source>
        <dbReference type="ARBA" id="ARBA00004117"/>
    </source>
</evidence>
<keyword evidence="8" id="KW-0969">Cilium</keyword>
<evidence type="ECO:0000256" key="3">
    <source>
        <dbReference type="ARBA" id="ARBA00014376"/>
    </source>
</evidence>
<sequence length="137" mass="15199">MIDKLDGALRFHQEALNLRAERHEVLASNIANADTPNYKARDFDFSKELSRVMSEGRSTGSGLALTTTSARHIPAQASAPPVQDLLYRIPEQPSLDGNTVDMDRERTQFADNAVRYQASLSLINSRIQGLKTAMQPE</sequence>
<evidence type="ECO:0000256" key="5">
    <source>
        <dbReference type="ARBA" id="ARBA00024934"/>
    </source>
</evidence>
<dbReference type="EMBL" id="JBHRUG010000031">
    <property type="protein sequence ID" value="MFC3285166.1"/>
    <property type="molecule type" value="Genomic_DNA"/>
</dbReference>
<dbReference type="Pfam" id="PF00460">
    <property type="entry name" value="Flg_bb_rod"/>
    <property type="match status" value="1"/>
</dbReference>
<comment type="function">
    <text evidence="5 6">Structural component of flagellum, the bacterial motility apparatus. Part of the rod structure of flagellar basal body.</text>
</comment>
<evidence type="ECO:0000259" key="7">
    <source>
        <dbReference type="Pfam" id="PF00460"/>
    </source>
</evidence>
<comment type="caution">
    <text evidence="8">The sequence shown here is derived from an EMBL/GenBank/DDBJ whole genome shotgun (WGS) entry which is preliminary data.</text>
</comment>
<dbReference type="Proteomes" id="UP001595579">
    <property type="component" value="Unassembled WGS sequence"/>
</dbReference>
<proteinExistence type="inferred from homology"/>
<evidence type="ECO:0000256" key="6">
    <source>
        <dbReference type="PIRNR" id="PIRNR002889"/>
    </source>
</evidence>
<keyword evidence="8" id="KW-0282">Flagellum</keyword>
<evidence type="ECO:0000256" key="2">
    <source>
        <dbReference type="ARBA" id="ARBA00009677"/>
    </source>
</evidence>
<dbReference type="RefSeq" id="WP_386775845.1">
    <property type="nucleotide sequence ID" value="NZ_JBHRUG010000031.1"/>
</dbReference>
<evidence type="ECO:0000256" key="4">
    <source>
        <dbReference type="ARBA" id="ARBA00023143"/>
    </source>
</evidence>
<organism evidence="8 9">
    <name type="scientific">Litchfieldella rifensis</name>
    <dbReference type="NCBI Taxonomy" id="762643"/>
    <lineage>
        <taxon>Bacteria</taxon>
        <taxon>Pseudomonadati</taxon>
        <taxon>Pseudomonadota</taxon>
        <taxon>Gammaproteobacteria</taxon>
        <taxon>Oceanospirillales</taxon>
        <taxon>Halomonadaceae</taxon>
        <taxon>Litchfieldella</taxon>
    </lineage>
</organism>
<dbReference type="InterPro" id="IPR019776">
    <property type="entry name" value="Flagellar_basal_body_rod_CS"/>
</dbReference>
<gene>
    <name evidence="8" type="primary">flgB</name>
    <name evidence="8" type="ORF">ACFOEV_16315</name>
</gene>
<dbReference type="NCBIfam" id="TIGR01396">
    <property type="entry name" value="FlgB"/>
    <property type="match status" value="1"/>
</dbReference>
<protein>
    <recommendedName>
        <fullName evidence="3 6">Flagellar basal body rod protein FlgB</fullName>
    </recommendedName>
</protein>
<dbReference type="PROSITE" id="PS00588">
    <property type="entry name" value="FLAGELLA_BB_ROD"/>
    <property type="match status" value="1"/>
</dbReference>
<keyword evidence="9" id="KW-1185">Reference proteome</keyword>
<dbReference type="InterPro" id="IPR001444">
    <property type="entry name" value="Flag_bb_rod_N"/>
</dbReference>
<name>A0ABV7LSP2_9GAMM</name>
<comment type="subcellular location">
    <subcellularLocation>
        <location evidence="1 6">Bacterial flagellum basal body</location>
    </subcellularLocation>
</comment>
<keyword evidence="8" id="KW-0966">Cell projection</keyword>
<comment type="subunit">
    <text evidence="6">The basal body constitutes a major portion of the flagellar organelle and consists of a number of rings mounted on a central rod.</text>
</comment>
<dbReference type="PIRSF" id="PIRSF002889">
    <property type="entry name" value="Rod_FlgB"/>
    <property type="match status" value="1"/>
</dbReference>
<feature type="domain" description="Flagellar basal body rod protein N-terminal" evidence="7">
    <location>
        <begin position="9"/>
        <end position="39"/>
    </location>
</feature>
<dbReference type="PANTHER" id="PTHR30435">
    <property type="entry name" value="FLAGELLAR PROTEIN"/>
    <property type="match status" value="1"/>
</dbReference>
<comment type="similarity">
    <text evidence="2 6">Belongs to the flagella basal body rod proteins family.</text>
</comment>
<dbReference type="InterPro" id="IPR006300">
    <property type="entry name" value="FlgB"/>
</dbReference>
<dbReference type="PANTHER" id="PTHR30435:SF12">
    <property type="entry name" value="FLAGELLAR BASAL BODY ROD PROTEIN FLGB"/>
    <property type="match status" value="1"/>
</dbReference>
<evidence type="ECO:0000313" key="9">
    <source>
        <dbReference type="Proteomes" id="UP001595579"/>
    </source>
</evidence>